<name>A0A5B8RZV1_9SPHN</name>
<evidence type="ECO:0000313" key="2">
    <source>
        <dbReference type="EMBL" id="QEA14900.1"/>
    </source>
</evidence>
<dbReference type="Proteomes" id="UP000321172">
    <property type="component" value="Chromosome"/>
</dbReference>
<evidence type="ECO:0000313" key="3">
    <source>
        <dbReference type="Proteomes" id="UP000321172"/>
    </source>
</evidence>
<organism evidence="2 3">
    <name type="scientific">Novosphingobium ginsenosidimutans</name>
    <dbReference type="NCBI Taxonomy" id="1176536"/>
    <lineage>
        <taxon>Bacteria</taxon>
        <taxon>Pseudomonadati</taxon>
        <taxon>Pseudomonadota</taxon>
        <taxon>Alphaproteobacteria</taxon>
        <taxon>Sphingomonadales</taxon>
        <taxon>Sphingomonadaceae</taxon>
        <taxon>Novosphingobium</taxon>
    </lineage>
</organism>
<dbReference type="EMBL" id="CP042345">
    <property type="protein sequence ID" value="QEA14900.1"/>
    <property type="molecule type" value="Genomic_DNA"/>
</dbReference>
<dbReference type="Pfam" id="PF13930">
    <property type="entry name" value="Endonuclea_NS_2"/>
    <property type="match status" value="1"/>
</dbReference>
<keyword evidence="3" id="KW-1185">Reference proteome</keyword>
<dbReference type="KEGG" id="ngf:FRF71_01440"/>
<accession>A0A5B8RZV1</accession>
<dbReference type="OrthoDB" id="7182479at2"/>
<gene>
    <name evidence="2" type="ORF">FRF71_01440</name>
</gene>
<reference evidence="2 3" key="1">
    <citation type="journal article" date="2013" name="J. Microbiol. Biotechnol.">
        <title>Novosphingobium ginsenosidimutans sp. nov., with the ability to convert ginsenoside.</title>
        <authorList>
            <person name="Kim J.K."/>
            <person name="He D."/>
            <person name="Liu Q.M."/>
            <person name="Park H.Y."/>
            <person name="Jung M.S."/>
            <person name="Yoon M.H."/>
            <person name="Kim S.C."/>
            <person name="Im W.T."/>
        </authorList>
    </citation>
    <scope>NUCLEOTIDE SEQUENCE [LARGE SCALE GENOMIC DNA]</scope>
    <source>
        <strain evidence="2 3">FW-6</strain>
    </source>
</reference>
<dbReference type="RefSeq" id="WP_147088881.1">
    <property type="nucleotide sequence ID" value="NZ_BAABJD010000002.1"/>
</dbReference>
<sequence length="104" mass="11999">MQARAGRPDRLPTDDGGHYIGTRFNGPREKFNHFAQDSNVNRGRYRALEDEWARSLARGKKVAVDIRPRFEGRSNRPHKIDVVWYINGVEHSIRLSNKKGKQDG</sequence>
<proteinExistence type="predicted"/>
<evidence type="ECO:0000259" key="1">
    <source>
        <dbReference type="Pfam" id="PF13930"/>
    </source>
</evidence>
<dbReference type="InterPro" id="IPR044927">
    <property type="entry name" value="Endonuclea_NS_2"/>
</dbReference>
<protein>
    <recommendedName>
        <fullName evidence="1">Type VII secretion system protein EssD-like domain-containing protein</fullName>
    </recommendedName>
</protein>
<feature type="domain" description="Type VII secretion system protein EssD-like" evidence="1">
    <location>
        <begin position="8"/>
        <end position="84"/>
    </location>
</feature>
<dbReference type="AlphaFoldDB" id="A0A5B8RZV1"/>